<reference evidence="2" key="1">
    <citation type="submission" date="2023-06" db="EMBL/GenBank/DDBJ databases">
        <title>MT1 and MT2 Draft Genomes of Novel Species.</title>
        <authorList>
            <person name="Venkateswaran K."/>
        </authorList>
    </citation>
    <scope>NUCLEOTIDE SEQUENCE</scope>
    <source>
        <strain evidence="2">F6_8S_P_1B</strain>
    </source>
</reference>
<keyword evidence="1" id="KW-1133">Transmembrane helix</keyword>
<feature type="transmembrane region" description="Helical" evidence="1">
    <location>
        <begin position="34"/>
        <end position="59"/>
    </location>
</feature>
<evidence type="ECO:0000313" key="2">
    <source>
        <dbReference type="EMBL" id="MDN4615026.1"/>
    </source>
</evidence>
<evidence type="ECO:0000313" key="3">
    <source>
        <dbReference type="Proteomes" id="UP001174208"/>
    </source>
</evidence>
<sequence length="167" mass="18668">MIRRAFYWWLFPSAVVLPAWLLIGWAAFNQESGWSLLGLLILCPALFVAMLAVGGIVVARRGARLRRAVSWPIAGLLAGWHLSLIGFGFFLPGATGWFAVLAILFFLGLFWRALYEVVTETRARVADTFAAYERAAQPQQVGQPEPVVVEDAEVIVVQERREPRAER</sequence>
<feature type="transmembrane region" description="Helical" evidence="1">
    <location>
        <begin position="7"/>
        <end position="28"/>
    </location>
</feature>
<name>A0ABT8KC52_9MICO</name>
<organism evidence="2 3">
    <name type="scientific">Leifsonia williamsii</name>
    <dbReference type="NCBI Taxonomy" id="3035919"/>
    <lineage>
        <taxon>Bacteria</taxon>
        <taxon>Bacillati</taxon>
        <taxon>Actinomycetota</taxon>
        <taxon>Actinomycetes</taxon>
        <taxon>Micrococcales</taxon>
        <taxon>Microbacteriaceae</taxon>
        <taxon>Leifsonia</taxon>
    </lineage>
</organism>
<keyword evidence="3" id="KW-1185">Reference proteome</keyword>
<evidence type="ECO:0000256" key="1">
    <source>
        <dbReference type="SAM" id="Phobius"/>
    </source>
</evidence>
<feature type="transmembrane region" description="Helical" evidence="1">
    <location>
        <begin position="97"/>
        <end position="115"/>
    </location>
</feature>
<evidence type="ECO:0008006" key="4">
    <source>
        <dbReference type="Google" id="ProtNLM"/>
    </source>
</evidence>
<dbReference type="EMBL" id="JAROCF010000001">
    <property type="protein sequence ID" value="MDN4615026.1"/>
    <property type="molecule type" value="Genomic_DNA"/>
</dbReference>
<dbReference type="Proteomes" id="UP001174208">
    <property type="component" value="Unassembled WGS sequence"/>
</dbReference>
<accession>A0ABT8KC52</accession>
<feature type="transmembrane region" description="Helical" evidence="1">
    <location>
        <begin position="71"/>
        <end position="91"/>
    </location>
</feature>
<dbReference type="RefSeq" id="WP_301209437.1">
    <property type="nucleotide sequence ID" value="NZ_JAROCF010000001.1"/>
</dbReference>
<keyword evidence="1" id="KW-0472">Membrane</keyword>
<comment type="caution">
    <text evidence="2">The sequence shown here is derived from an EMBL/GenBank/DDBJ whole genome shotgun (WGS) entry which is preliminary data.</text>
</comment>
<protein>
    <recommendedName>
        <fullName evidence="4">MFS transporter</fullName>
    </recommendedName>
</protein>
<proteinExistence type="predicted"/>
<keyword evidence="1" id="KW-0812">Transmembrane</keyword>
<gene>
    <name evidence="2" type="ORF">P5G50_11250</name>
</gene>